<keyword evidence="12" id="KW-1185">Reference proteome</keyword>
<evidence type="ECO:0000256" key="2">
    <source>
        <dbReference type="ARBA" id="ARBA00022448"/>
    </source>
</evidence>
<feature type="transmembrane region" description="Helical" evidence="9">
    <location>
        <begin position="131"/>
        <end position="150"/>
    </location>
</feature>
<name>A0ABW0U258_9BACL</name>
<protein>
    <submittedName>
        <fullName evidence="11">TRAP transporter small permease</fullName>
    </submittedName>
</protein>
<feature type="transmembrane region" description="Helical" evidence="9">
    <location>
        <begin position="7"/>
        <end position="29"/>
    </location>
</feature>
<gene>
    <name evidence="11" type="ORF">ACFPTP_15845</name>
</gene>
<keyword evidence="2" id="KW-0813">Transport</keyword>
<dbReference type="Pfam" id="PF04290">
    <property type="entry name" value="DctQ"/>
    <property type="match status" value="1"/>
</dbReference>
<dbReference type="EMBL" id="JBHSNP010000028">
    <property type="protein sequence ID" value="MFC5604708.1"/>
    <property type="molecule type" value="Genomic_DNA"/>
</dbReference>
<keyword evidence="3" id="KW-1003">Cell membrane</keyword>
<evidence type="ECO:0000256" key="5">
    <source>
        <dbReference type="ARBA" id="ARBA00022692"/>
    </source>
</evidence>
<keyword evidence="5 9" id="KW-0812">Transmembrane</keyword>
<evidence type="ECO:0000313" key="12">
    <source>
        <dbReference type="Proteomes" id="UP001596071"/>
    </source>
</evidence>
<keyword evidence="4" id="KW-0997">Cell inner membrane</keyword>
<evidence type="ECO:0000256" key="6">
    <source>
        <dbReference type="ARBA" id="ARBA00022989"/>
    </source>
</evidence>
<keyword evidence="6 9" id="KW-1133">Transmembrane helix</keyword>
<proteinExistence type="inferred from homology"/>
<keyword evidence="7 9" id="KW-0472">Membrane</keyword>
<evidence type="ECO:0000256" key="7">
    <source>
        <dbReference type="ARBA" id="ARBA00023136"/>
    </source>
</evidence>
<evidence type="ECO:0000313" key="11">
    <source>
        <dbReference type="EMBL" id="MFC5604708.1"/>
    </source>
</evidence>
<dbReference type="InterPro" id="IPR007387">
    <property type="entry name" value="TRAP_DctQ"/>
</dbReference>
<dbReference type="RefSeq" id="WP_381446750.1">
    <property type="nucleotide sequence ID" value="NZ_JBHSNP010000028.1"/>
</dbReference>
<reference evidence="12" key="1">
    <citation type="journal article" date="2019" name="Int. J. Syst. Evol. Microbiol.">
        <title>The Global Catalogue of Microorganisms (GCM) 10K type strain sequencing project: providing services to taxonomists for standard genome sequencing and annotation.</title>
        <authorList>
            <consortium name="The Broad Institute Genomics Platform"/>
            <consortium name="The Broad Institute Genome Sequencing Center for Infectious Disease"/>
            <person name="Wu L."/>
            <person name="Ma J."/>
        </authorList>
    </citation>
    <scope>NUCLEOTIDE SEQUENCE [LARGE SCALE GENOMIC DNA]</scope>
    <source>
        <strain evidence="12">KACC 11299</strain>
    </source>
</reference>
<evidence type="ECO:0000256" key="9">
    <source>
        <dbReference type="SAM" id="Phobius"/>
    </source>
</evidence>
<comment type="subcellular location">
    <subcellularLocation>
        <location evidence="1">Cell inner membrane</location>
        <topology evidence="1">Multi-pass membrane protein</topology>
    </subcellularLocation>
</comment>
<dbReference type="InterPro" id="IPR055348">
    <property type="entry name" value="DctQ"/>
</dbReference>
<dbReference type="Proteomes" id="UP001596071">
    <property type="component" value="Unassembled WGS sequence"/>
</dbReference>
<comment type="similarity">
    <text evidence="8">Belongs to the TRAP transporter small permease family.</text>
</comment>
<dbReference type="PANTHER" id="PTHR35011">
    <property type="entry name" value="2,3-DIKETO-L-GULONATE TRAP TRANSPORTER SMALL PERMEASE PROTEIN YIAM"/>
    <property type="match status" value="1"/>
</dbReference>
<comment type="caution">
    <text evidence="11">The sequence shown here is derived from an EMBL/GenBank/DDBJ whole genome shotgun (WGS) entry which is preliminary data.</text>
</comment>
<evidence type="ECO:0000259" key="10">
    <source>
        <dbReference type="Pfam" id="PF04290"/>
    </source>
</evidence>
<accession>A0ABW0U258</accession>
<evidence type="ECO:0000256" key="4">
    <source>
        <dbReference type="ARBA" id="ARBA00022519"/>
    </source>
</evidence>
<evidence type="ECO:0000256" key="8">
    <source>
        <dbReference type="ARBA" id="ARBA00038436"/>
    </source>
</evidence>
<feature type="transmembrane region" description="Helical" evidence="9">
    <location>
        <begin position="88"/>
        <end position="109"/>
    </location>
</feature>
<evidence type="ECO:0000256" key="1">
    <source>
        <dbReference type="ARBA" id="ARBA00004429"/>
    </source>
</evidence>
<dbReference type="PANTHER" id="PTHR35011:SF10">
    <property type="entry name" value="TRAP TRANSPORTER SMALL PERMEASE PROTEIN"/>
    <property type="match status" value="1"/>
</dbReference>
<feature type="transmembrane region" description="Helical" evidence="9">
    <location>
        <begin position="49"/>
        <end position="67"/>
    </location>
</feature>
<evidence type="ECO:0000256" key="3">
    <source>
        <dbReference type="ARBA" id="ARBA00022475"/>
    </source>
</evidence>
<organism evidence="11 12">
    <name type="scientific">Sporosarcina koreensis</name>
    <dbReference type="NCBI Taxonomy" id="334735"/>
    <lineage>
        <taxon>Bacteria</taxon>
        <taxon>Bacillati</taxon>
        <taxon>Bacillota</taxon>
        <taxon>Bacilli</taxon>
        <taxon>Bacillales</taxon>
        <taxon>Caryophanaceae</taxon>
        <taxon>Sporosarcina</taxon>
    </lineage>
</organism>
<sequence length="165" mass="18283">MGVVEKWVGVLTTIGRYIAIITMTGMMLFTTYAVISRNFGSPVVGDVEIMQLGMVVLIMFALGYSQKEEAHISIGLIVDRLPKKIQQIADVISYFSTFIICLIIGWVSFNKGLNSMEGNVRTTDLLGIPHFPFRFIIALGFAMWGLEALIRSIRSILTLFAGKEG</sequence>
<feature type="domain" description="Tripartite ATP-independent periplasmic transporters DctQ component" evidence="10">
    <location>
        <begin position="26"/>
        <end position="156"/>
    </location>
</feature>